<feature type="transmembrane region" description="Helical" evidence="9">
    <location>
        <begin position="501"/>
        <end position="520"/>
    </location>
</feature>
<feature type="compositionally biased region" description="Basic and acidic residues" evidence="8">
    <location>
        <begin position="664"/>
        <end position="680"/>
    </location>
</feature>
<dbReference type="Gene3D" id="1.20.1510.10">
    <property type="entry name" value="Cation efflux protein transmembrane domain"/>
    <property type="match status" value="2"/>
</dbReference>
<name>A0ABP0U085_9BRYO</name>
<feature type="transmembrane region" description="Helical" evidence="9">
    <location>
        <begin position="84"/>
        <end position="105"/>
    </location>
</feature>
<proteinExistence type="inferred from homology"/>
<dbReference type="InterPro" id="IPR058533">
    <property type="entry name" value="Cation_efflux_TM"/>
</dbReference>
<keyword evidence="4 9" id="KW-0812">Transmembrane</keyword>
<evidence type="ECO:0000259" key="10">
    <source>
        <dbReference type="Pfam" id="PF01545"/>
    </source>
</evidence>
<keyword evidence="6" id="KW-0406">Ion transport</keyword>
<keyword evidence="5 9" id="KW-1133">Transmembrane helix</keyword>
<dbReference type="NCBIfam" id="TIGR01297">
    <property type="entry name" value="CDF"/>
    <property type="match status" value="2"/>
</dbReference>
<feature type="transmembrane region" description="Helical" evidence="9">
    <location>
        <begin position="373"/>
        <end position="390"/>
    </location>
</feature>
<feature type="transmembrane region" description="Helical" evidence="9">
    <location>
        <begin position="347"/>
        <end position="366"/>
    </location>
</feature>
<feature type="transmembrane region" description="Helical" evidence="9">
    <location>
        <begin position="246"/>
        <end position="264"/>
    </location>
</feature>
<keyword evidence="7 9" id="KW-0472">Membrane</keyword>
<evidence type="ECO:0000256" key="6">
    <source>
        <dbReference type="ARBA" id="ARBA00023065"/>
    </source>
</evidence>
<dbReference type="Pfam" id="PF01545">
    <property type="entry name" value="Cation_efflux"/>
    <property type="match status" value="2"/>
</dbReference>
<keyword evidence="3" id="KW-0813">Transport</keyword>
<protein>
    <recommendedName>
        <fullName evidence="10">Cation efflux protein transmembrane domain-containing protein</fullName>
    </recommendedName>
</protein>
<feature type="transmembrane region" description="Helical" evidence="9">
    <location>
        <begin position="771"/>
        <end position="793"/>
    </location>
</feature>
<evidence type="ECO:0000256" key="2">
    <source>
        <dbReference type="ARBA" id="ARBA00008873"/>
    </source>
</evidence>
<dbReference type="Proteomes" id="UP001497512">
    <property type="component" value="Chromosome 17"/>
</dbReference>
<gene>
    <name evidence="11" type="ORF">CSSPTR1EN2_LOCUS9569</name>
</gene>
<feature type="transmembrane region" description="Helical" evidence="9">
    <location>
        <begin position="180"/>
        <end position="205"/>
    </location>
</feature>
<evidence type="ECO:0000256" key="8">
    <source>
        <dbReference type="SAM" id="MobiDB-lite"/>
    </source>
</evidence>
<reference evidence="11" key="1">
    <citation type="submission" date="2024-02" db="EMBL/GenBank/DDBJ databases">
        <authorList>
            <consortium name="ELIXIR-Norway"/>
            <consortium name="Elixir Norway"/>
        </authorList>
    </citation>
    <scope>NUCLEOTIDE SEQUENCE</scope>
</reference>
<evidence type="ECO:0000256" key="4">
    <source>
        <dbReference type="ARBA" id="ARBA00022692"/>
    </source>
</evidence>
<accession>A0ABP0U085</accession>
<feature type="transmembrane region" description="Helical" evidence="9">
    <location>
        <begin position="316"/>
        <end position="335"/>
    </location>
</feature>
<feature type="domain" description="Cation efflux protein transmembrane" evidence="10">
    <location>
        <begin position="437"/>
        <end position="564"/>
    </location>
</feature>
<evidence type="ECO:0000256" key="5">
    <source>
        <dbReference type="ARBA" id="ARBA00022989"/>
    </source>
</evidence>
<organism evidence="11 12">
    <name type="scientific">Sphagnum troendelagicum</name>
    <dbReference type="NCBI Taxonomy" id="128251"/>
    <lineage>
        <taxon>Eukaryota</taxon>
        <taxon>Viridiplantae</taxon>
        <taxon>Streptophyta</taxon>
        <taxon>Embryophyta</taxon>
        <taxon>Bryophyta</taxon>
        <taxon>Sphagnophytina</taxon>
        <taxon>Sphagnopsida</taxon>
        <taxon>Sphagnales</taxon>
        <taxon>Sphagnaceae</taxon>
        <taxon>Sphagnum</taxon>
    </lineage>
</organism>
<evidence type="ECO:0000256" key="3">
    <source>
        <dbReference type="ARBA" id="ARBA00022448"/>
    </source>
</evidence>
<evidence type="ECO:0000313" key="11">
    <source>
        <dbReference type="EMBL" id="CAK9209209.1"/>
    </source>
</evidence>
<sequence length="886" mass="97627">MAQRSSPLRISVPLPVPDALGPSSSRTSRRRQGSVADFTASPIATPISRQRPAQEWPLWISTWLHLLSLYAVQQWLQEMARRQAGLVIFAAGAFLGSALLFLLLIHRPWRGRPLSSAQVALSFGNAGLLVLCFLLRLQGLRSCGRLETILAEYAGVVAAKGLLNLFLLQKARFSSAKFGGLVAISIGLILLSQGWAEAACSPVSFKTGFRLRSLRARLKQQQQQHGNLGVAKEDSGGLIVVDAKDCGRALAMLSPVLAGILSAFHKLIASQTVLKTIPKKRQCALSLAFGTLLLLPVAVVLLSFDSYPGQQQLGRSAVWPLLSTILFGMVGAFVGETYTEEKLQVSTYSRSHFVVIMCVLCVLELLYGSKVSLPGFLFCGLLLGIGISHVEVSSGGLSWEAIVDQQSSSGVPSFTSIIKTSLLFIVADAKTRKIGTFLLLSTAFMVVEFMYGFHSNSLGLISDACHMLFDCAALAIGLYASYVAKLKANSRFNYGYGRFEIISGYANAIFLILVASLIVLESLERILDPPEISTESLLMVSVGGFLVNVIGLIFFHEAHHHHGGPCPRFHASDHEHRPLLHGVESSRDPARSQDGTVLKVSEEHDDHHHHHHHGNSQTDIEGLHHRGHDRDVGHTDHCEELGKLQSGDQVHLLQDDKHRQDYWHEQQDLHKDSPGNDRELHHHHHHSQHGHNGNTCNHDNNCRHIHDCSHGHSQEDSHGQEFFHSHEHEQQHHHGHMDHNMQGIFLHVLADTLGSVGVVVSTLLIKYKGWLFTDPACSIFISALIIASVVPLVRNSSEILLQRVPRAVEVHLKQSMKEVEAVEGIQHCQNLHIWSFTNTEIVGSLHLHVVAGTDKQQVCNKVAQILKKAGIKDLTLQIENVQSLVK</sequence>
<comment type="subcellular location">
    <subcellularLocation>
        <location evidence="1">Membrane</location>
        <topology evidence="1">Multi-pass membrane protein</topology>
    </subcellularLocation>
</comment>
<feature type="region of interest" description="Disordered" evidence="8">
    <location>
        <begin position="1"/>
        <end position="35"/>
    </location>
</feature>
<dbReference type="PANTHER" id="PTHR45755">
    <property type="match status" value="1"/>
</dbReference>
<evidence type="ECO:0000256" key="9">
    <source>
        <dbReference type="SAM" id="Phobius"/>
    </source>
</evidence>
<feature type="region of interest" description="Disordered" evidence="8">
    <location>
        <begin position="603"/>
        <end position="635"/>
    </location>
</feature>
<dbReference type="SUPFAM" id="SSF161111">
    <property type="entry name" value="Cation efflux protein transmembrane domain-like"/>
    <property type="match status" value="1"/>
</dbReference>
<feature type="transmembrane region" description="Helical" evidence="9">
    <location>
        <begin position="532"/>
        <end position="555"/>
    </location>
</feature>
<dbReference type="InterPro" id="IPR002524">
    <property type="entry name" value="Cation_efflux"/>
</dbReference>
<feature type="domain" description="Cation efflux protein transmembrane" evidence="10">
    <location>
        <begin position="733"/>
        <end position="801"/>
    </location>
</feature>
<evidence type="ECO:0000313" key="12">
    <source>
        <dbReference type="Proteomes" id="UP001497512"/>
    </source>
</evidence>
<evidence type="ECO:0000256" key="1">
    <source>
        <dbReference type="ARBA" id="ARBA00004141"/>
    </source>
</evidence>
<feature type="compositionally biased region" description="Basic and acidic residues" evidence="8">
    <location>
        <begin position="621"/>
        <end position="635"/>
    </location>
</feature>
<feature type="transmembrane region" description="Helical" evidence="9">
    <location>
        <begin position="117"/>
        <end position="137"/>
    </location>
</feature>
<dbReference type="InterPro" id="IPR045316">
    <property type="entry name" value="Msc2-like"/>
</dbReference>
<dbReference type="EMBL" id="OZ019909">
    <property type="protein sequence ID" value="CAK9209209.1"/>
    <property type="molecule type" value="Genomic_DNA"/>
</dbReference>
<feature type="transmembrane region" description="Helical" evidence="9">
    <location>
        <begin position="434"/>
        <end position="454"/>
    </location>
</feature>
<feature type="transmembrane region" description="Helical" evidence="9">
    <location>
        <begin position="460"/>
        <end position="480"/>
    </location>
</feature>
<feature type="region of interest" description="Disordered" evidence="8">
    <location>
        <begin position="664"/>
        <end position="693"/>
    </location>
</feature>
<feature type="transmembrane region" description="Helical" evidence="9">
    <location>
        <begin position="744"/>
        <end position="765"/>
    </location>
</feature>
<dbReference type="PANTHER" id="PTHR45755:SF4">
    <property type="entry name" value="ZINC TRANSPORTER 7"/>
    <property type="match status" value="1"/>
</dbReference>
<dbReference type="InterPro" id="IPR027469">
    <property type="entry name" value="Cation_efflux_TMD_sf"/>
</dbReference>
<keyword evidence="12" id="KW-1185">Reference proteome</keyword>
<evidence type="ECO:0000256" key="7">
    <source>
        <dbReference type="ARBA" id="ARBA00023136"/>
    </source>
</evidence>
<feature type="transmembrane region" description="Helical" evidence="9">
    <location>
        <begin position="284"/>
        <end position="304"/>
    </location>
</feature>
<comment type="similarity">
    <text evidence="2">Belongs to the cation diffusion facilitator (CDF) transporter (TC 2.A.4) family. SLC30A subfamily.</text>
</comment>